<dbReference type="InterPro" id="IPR038770">
    <property type="entry name" value="Na+/solute_symporter_sf"/>
</dbReference>
<dbReference type="EMBL" id="BMAT01009305">
    <property type="protein sequence ID" value="GFS03698.1"/>
    <property type="molecule type" value="Genomic_DNA"/>
</dbReference>
<keyword evidence="5 7" id="KW-1133">Transmembrane helix</keyword>
<evidence type="ECO:0000256" key="1">
    <source>
        <dbReference type="ARBA" id="ARBA00004141"/>
    </source>
</evidence>
<feature type="transmembrane region" description="Helical" evidence="7">
    <location>
        <begin position="275"/>
        <end position="293"/>
    </location>
</feature>
<evidence type="ECO:0000256" key="4">
    <source>
        <dbReference type="ARBA" id="ARBA00022847"/>
    </source>
</evidence>
<dbReference type="PANTHER" id="PTHR10361">
    <property type="entry name" value="SODIUM-BILE ACID COTRANSPORTER"/>
    <property type="match status" value="1"/>
</dbReference>
<dbReference type="AlphaFoldDB" id="A0AAV4I2E1"/>
<feature type="transmembrane region" description="Helical" evidence="7">
    <location>
        <begin position="211"/>
        <end position="232"/>
    </location>
</feature>
<gene>
    <name evidence="8" type="ORF">ElyMa_004638900</name>
</gene>
<keyword evidence="6 7" id="KW-0472">Membrane</keyword>
<dbReference type="GO" id="GO:0015293">
    <property type="term" value="F:symporter activity"/>
    <property type="evidence" value="ECO:0007669"/>
    <property type="project" value="UniProtKB-KW"/>
</dbReference>
<name>A0AAV4I2E1_9GAST</name>
<evidence type="ECO:0000256" key="2">
    <source>
        <dbReference type="ARBA" id="ARBA00006528"/>
    </source>
</evidence>
<sequence length="366" mass="39046">MATSLQRWWRTAVVVAAAAATAAVLVVVVMVVVLVVAAAAVVVVGGGGGRRVVHVANKMAFGLAMLLPLHNYKDIRFGLLCVACVPGGGLGHVAVVIAEGDVALSLTLNFISAIAMLVTAPLWIFVLGQYFQGDPENLLSSHSVPVLNFEIWLVASFLAYMAGLLIKRLRPLVADAILMWLIKPFLLLASILYITLGVYINMYVFELVNEYALLGAMLLPLCGCLVGGLAAFAFRQPYAFIKTIALETSSLNCLVVMVALRYSLEQPDADLAAMIPIWVMFTIPGLFVSLAICNKIKNVIRHYWNNRSGNKKDSEGCSASKAYSVSSSVVSPPGTTTLSAPLVVADGGLDDDLTVSTMSNQKVTVL</sequence>
<accession>A0AAV4I2E1</accession>
<evidence type="ECO:0000313" key="9">
    <source>
        <dbReference type="Proteomes" id="UP000762676"/>
    </source>
</evidence>
<protein>
    <submittedName>
        <fullName evidence="8">Ileal sodium/bile acid cotransporter-like</fullName>
    </submittedName>
</protein>
<feature type="transmembrane region" description="Helical" evidence="7">
    <location>
        <begin position="181"/>
        <end position="205"/>
    </location>
</feature>
<dbReference type="InterPro" id="IPR002657">
    <property type="entry name" value="BilAc:Na_symport/Acr3"/>
</dbReference>
<comment type="similarity">
    <text evidence="2">Belongs to the bile acid:sodium symporter (BASS) (TC 2.A.28) family.</text>
</comment>
<keyword evidence="9" id="KW-1185">Reference proteome</keyword>
<dbReference type="GO" id="GO:0016020">
    <property type="term" value="C:membrane"/>
    <property type="evidence" value="ECO:0007669"/>
    <property type="project" value="UniProtKB-SubCell"/>
</dbReference>
<dbReference type="InterPro" id="IPR004710">
    <property type="entry name" value="Bilac:Na_transpt"/>
</dbReference>
<evidence type="ECO:0000256" key="6">
    <source>
        <dbReference type="ARBA" id="ARBA00023136"/>
    </source>
</evidence>
<feature type="transmembrane region" description="Helical" evidence="7">
    <location>
        <begin position="244"/>
        <end position="263"/>
    </location>
</feature>
<dbReference type="Proteomes" id="UP000762676">
    <property type="component" value="Unassembled WGS sequence"/>
</dbReference>
<dbReference type="PANTHER" id="PTHR10361:SF28">
    <property type="entry name" value="P3 PROTEIN-RELATED"/>
    <property type="match status" value="1"/>
</dbReference>
<feature type="transmembrane region" description="Helical" evidence="7">
    <location>
        <begin position="151"/>
        <end position="169"/>
    </location>
</feature>
<feature type="transmembrane region" description="Helical" evidence="7">
    <location>
        <begin position="75"/>
        <end position="98"/>
    </location>
</feature>
<comment type="caution">
    <text evidence="8">The sequence shown here is derived from an EMBL/GenBank/DDBJ whole genome shotgun (WGS) entry which is preliminary data.</text>
</comment>
<feature type="transmembrane region" description="Helical" evidence="7">
    <location>
        <begin position="110"/>
        <end position="131"/>
    </location>
</feature>
<reference evidence="8 9" key="1">
    <citation type="journal article" date="2021" name="Elife">
        <title>Chloroplast acquisition without the gene transfer in kleptoplastic sea slugs, Plakobranchus ocellatus.</title>
        <authorList>
            <person name="Maeda T."/>
            <person name="Takahashi S."/>
            <person name="Yoshida T."/>
            <person name="Shimamura S."/>
            <person name="Takaki Y."/>
            <person name="Nagai Y."/>
            <person name="Toyoda A."/>
            <person name="Suzuki Y."/>
            <person name="Arimoto A."/>
            <person name="Ishii H."/>
            <person name="Satoh N."/>
            <person name="Nishiyama T."/>
            <person name="Hasebe M."/>
            <person name="Maruyama T."/>
            <person name="Minagawa J."/>
            <person name="Obokata J."/>
            <person name="Shigenobu S."/>
        </authorList>
    </citation>
    <scope>NUCLEOTIDE SEQUENCE [LARGE SCALE GENOMIC DNA]</scope>
</reference>
<proteinExistence type="inferred from homology"/>
<comment type="subcellular location">
    <subcellularLocation>
        <location evidence="1">Membrane</location>
        <topology evidence="1">Multi-pass membrane protein</topology>
    </subcellularLocation>
</comment>
<feature type="transmembrane region" description="Helical" evidence="7">
    <location>
        <begin position="12"/>
        <end position="45"/>
    </location>
</feature>
<evidence type="ECO:0000256" key="7">
    <source>
        <dbReference type="SAM" id="Phobius"/>
    </source>
</evidence>
<keyword evidence="4" id="KW-0813">Transport</keyword>
<keyword evidence="4" id="KW-0769">Symport</keyword>
<organism evidence="8 9">
    <name type="scientific">Elysia marginata</name>
    <dbReference type="NCBI Taxonomy" id="1093978"/>
    <lineage>
        <taxon>Eukaryota</taxon>
        <taxon>Metazoa</taxon>
        <taxon>Spiralia</taxon>
        <taxon>Lophotrochozoa</taxon>
        <taxon>Mollusca</taxon>
        <taxon>Gastropoda</taxon>
        <taxon>Heterobranchia</taxon>
        <taxon>Euthyneura</taxon>
        <taxon>Panpulmonata</taxon>
        <taxon>Sacoglossa</taxon>
        <taxon>Placobranchoidea</taxon>
        <taxon>Plakobranchidae</taxon>
        <taxon>Elysia</taxon>
    </lineage>
</organism>
<dbReference type="Gene3D" id="1.20.1530.20">
    <property type="match status" value="1"/>
</dbReference>
<evidence type="ECO:0000256" key="5">
    <source>
        <dbReference type="ARBA" id="ARBA00022989"/>
    </source>
</evidence>
<evidence type="ECO:0000256" key="3">
    <source>
        <dbReference type="ARBA" id="ARBA00022692"/>
    </source>
</evidence>
<evidence type="ECO:0000313" key="8">
    <source>
        <dbReference type="EMBL" id="GFS03698.1"/>
    </source>
</evidence>
<dbReference type="Pfam" id="PF01758">
    <property type="entry name" value="SBF"/>
    <property type="match status" value="1"/>
</dbReference>
<keyword evidence="3 7" id="KW-0812">Transmembrane</keyword>